<evidence type="ECO:0000256" key="3">
    <source>
        <dbReference type="ARBA" id="ARBA00023136"/>
    </source>
</evidence>
<sequence>MVSRIFKLFWILLLSFLLFSACKAQEDDEFMEFYDPDEVEAEGLKYREPAREDLPNEFETPLENDSRSSTEELNVDDFEPDDEEFEGYIPRTKVMPEEPAVGSEKPQLKMANVPRQFLPWNKYTIEMILLAIIFVYLVNYLHGRSVNFRIANAWYETHRDILAANFALVGDNPSILSVDEDNQESPDSTDESKSESSLGLLRDSDSQYTLWCSGRVACQGMLIQIRLAPRQDLCLGLMHYLARPKTGPLSVSSDRLMIKIVLDDGELDSWVFAVGVKKSLSVMVKDHFDLATFPLDRKGVKYAGLPEGMVVLSEIPEVTSAILNTTVLKIFNDHPNVIEYVYISDQ</sequence>
<organism evidence="10 11">
    <name type="scientific">Hymenolepis diminuta</name>
    <name type="common">Rat tapeworm</name>
    <dbReference type="NCBI Taxonomy" id="6216"/>
    <lineage>
        <taxon>Eukaryota</taxon>
        <taxon>Metazoa</taxon>
        <taxon>Spiralia</taxon>
        <taxon>Lophotrochozoa</taxon>
        <taxon>Platyhelminthes</taxon>
        <taxon>Cestoda</taxon>
        <taxon>Eucestoda</taxon>
        <taxon>Cyclophyllidea</taxon>
        <taxon>Hymenolepididae</taxon>
        <taxon>Hymenolepis</taxon>
    </lineage>
</organism>
<feature type="region of interest" description="Disordered" evidence="8">
    <location>
        <begin position="177"/>
        <end position="200"/>
    </location>
</feature>
<evidence type="ECO:0000256" key="8">
    <source>
        <dbReference type="SAM" id="MobiDB-lite"/>
    </source>
</evidence>
<protein>
    <recommendedName>
        <fullName evidence="6">PAT complex subunit CCDC47</fullName>
    </recommendedName>
    <alternativeName>
        <fullName evidence="7">Coiled-coil domain-containing protein 47</fullName>
    </alternativeName>
</protein>
<evidence type="ECO:0000256" key="4">
    <source>
        <dbReference type="ARBA" id="ARBA00034697"/>
    </source>
</evidence>
<dbReference type="GO" id="GO:0005509">
    <property type="term" value="F:calcium ion binding"/>
    <property type="evidence" value="ECO:0007669"/>
    <property type="project" value="InterPro"/>
</dbReference>
<dbReference type="EMBL" id="CABIJS010000123">
    <property type="protein sequence ID" value="VUZ44438.1"/>
    <property type="molecule type" value="Genomic_DNA"/>
</dbReference>
<name>A0A564YCI8_HYMDI</name>
<dbReference type="Pfam" id="PF07946">
    <property type="entry name" value="CCDC47"/>
    <property type="match status" value="1"/>
</dbReference>
<dbReference type="PANTHER" id="PTHR12883:SF0">
    <property type="entry name" value="PAT COMPLEX SUBUNIT CCDC47"/>
    <property type="match status" value="1"/>
</dbReference>
<comment type="subcellular location">
    <subcellularLocation>
        <location evidence="4">Rough endoplasmic reticulum membrane</location>
        <topology evidence="4">Single-pass type I membrane protein</topology>
    </subcellularLocation>
</comment>
<dbReference type="PROSITE" id="PS51257">
    <property type="entry name" value="PROKAR_LIPOPROTEIN"/>
    <property type="match status" value="1"/>
</dbReference>
<dbReference type="InterPro" id="IPR012879">
    <property type="entry name" value="CCDC47"/>
</dbReference>
<dbReference type="GO" id="GO:0030867">
    <property type="term" value="C:rough endoplasmic reticulum membrane"/>
    <property type="evidence" value="ECO:0007669"/>
    <property type="project" value="UniProtKB-SubCell"/>
</dbReference>
<dbReference type="Proteomes" id="UP000321570">
    <property type="component" value="Unassembled WGS sequence"/>
</dbReference>
<keyword evidence="2" id="KW-1133">Transmembrane helix</keyword>
<dbReference type="AlphaFoldDB" id="A0A564YCI8"/>
<evidence type="ECO:0000256" key="6">
    <source>
        <dbReference type="ARBA" id="ARBA00034875"/>
    </source>
</evidence>
<evidence type="ECO:0000256" key="9">
    <source>
        <dbReference type="SAM" id="SignalP"/>
    </source>
</evidence>
<keyword evidence="9" id="KW-0732">Signal</keyword>
<evidence type="ECO:0000256" key="1">
    <source>
        <dbReference type="ARBA" id="ARBA00022692"/>
    </source>
</evidence>
<feature type="signal peptide" evidence="9">
    <location>
        <begin position="1"/>
        <end position="24"/>
    </location>
</feature>
<keyword evidence="3" id="KW-0472">Membrane</keyword>
<gene>
    <name evidence="10" type="ORF">WMSIL1_LOCUS4431</name>
</gene>
<evidence type="ECO:0000256" key="5">
    <source>
        <dbReference type="ARBA" id="ARBA00034746"/>
    </source>
</evidence>
<dbReference type="PANTHER" id="PTHR12883">
    <property type="entry name" value="ADIPOCYTE-SPECIFIC PROTEIN 4-RELATED"/>
    <property type="match status" value="1"/>
</dbReference>
<evidence type="ECO:0000313" key="11">
    <source>
        <dbReference type="Proteomes" id="UP000321570"/>
    </source>
</evidence>
<proteinExistence type="inferred from homology"/>
<keyword evidence="11" id="KW-1185">Reference proteome</keyword>
<reference evidence="10 11" key="1">
    <citation type="submission" date="2019-07" db="EMBL/GenBank/DDBJ databases">
        <authorList>
            <person name="Jastrzebski P J."/>
            <person name="Paukszto L."/>
            <person name="Jastrzebski P J."/>
        </authorList>
    </citation>
    <scope>NUCLEOTIDE SEQUENCE [LARGE SCALE GENOMIC DNA]</scope>
    <source>
        <strain evidence="10 11">WMS-il1</strain>
    </source>
</reference>
<accession>A0A564YCI8</accession>
<comment type="similarity">
    <text evidence="5">Belongs to the CCDC47 family.</text>
</comment>
<evidence type="ECO:0000313" key="10">
    <source>
        <dbReference type="EMBL" id="VUZ44438.1"/>
    </source>
</evidence>
<dbReference type="GO" id="GO:0032469">
    <property type="term" value="P:endoplasmic reticulum calcium ion homeostasis"/>
    <property type="evidence" value="ECO:0007669"/>
    <property type="project" value="InterPro"/>
</dbReference>
<feature type="non-terminal residue" evidence="10">
    <location>
        <position position="346"/>
    </location>
</feature>
<evidence type="ECO:0000256" key="2">
    <source>
        <dbReference type="ARBA" id="ARBA00022989"/>
    </source>
</evidence>
<feature type="region of interest" description="Disordered" evidence="8">
    <location>
        <begin position="55"/>
        <end position="74"/>
    </location>
</feature>
<feature type="compositionally biased region" description="Acidic residues" evidence="8">
    <location>
        <begin position="178"/>
        <end position="189"/>
    </location>
</feature>
<keyword evidence="1" id="KW-0812">Transmembrane</keyword>
<evidence type="ECO:0000256" key="7">
    <source>
        <dbReference type="ARBA" id="ARBA00034902"/>
    </source>
</evidence>
<feature type="chain" id="PRO_5021937217" description="PAT complex subunit CCDC47" evidence="9">
    <location>
        <begin position="25"/>
        <end position="346"/>
    </location>
</feature>